<dbReference type="SUPFAM" id="SSF143842">
    <property type="entry name" value="YwmB-like"/>
    <property type="match status" value="1"/>
</dbReference>
<dbReference type="InterPro" id="IPR036209">
    <property type="entry name" value="YwmB-like_sf"/>
</dbReference>
<proteinExistence type="predicted"/>
<dbReference type="Pfam" id="PF08680">
    <property type="entry name" value="DUF1779"/>
    <property type="match status" value="1"/>
</dbReference>
<comment type="caution">
    <text evidence="1">The sequence shown here is derived from an EMBL/GenBank/DDBJ whole genome shotgun (WGS) entry which is preliminary data.</text>
</comment>
<gene>
    <name evidence="1" type="ORF">AXX12_07875</name>
</gene>
<keyword evidence="2" id="KW-1185">Reference proteome</keyword>
<dbReference type="Proteomes" id="UP000076268">
    <property type="component" value="Unassembled WGS sequence"/>
</dbReference>
<name>A0A154BQS7_ANASB</name>
<accession>A0A154BQS7</accession>
<dbReference type="AlphaFoldDB" id="A0A154BQS7"/>
<evidence type="ECO:0000313" key="2">
    <source>
        <dbReference type="Proteomes" id="UP000076268"/>
    </source>
</evidence>
<organism evidence="1 2">
    <name type="scientific">Anaerosporomusa subterranea</name>
    <dbReference type="NCBI Taxonomy" id="1794912"/>
    <lineage>
        <taxon>Bacteria</taxon>
        <taxon>Bacillati</taxon>
        <taxon>Bacillota</taxon>
        <taxon>Negativicutes</taxon>
        <taxon>Acetonemataceae</taxon>
        <taxon>Anaerosporomusa</taxon>
    </lineage>
</organism>
<dbReference type="OrthoDB" id="1708334at2"/>
<dbReference type="STRING" id="1794912.AXX12_07875"/>
<protein>
    <recommendedName>
        <fullName evidence="3">TATA-box binding protein</fullName>
    </recommendedName>
</protein>
<evidence type="ECO:0008006" key="3">
    <source>
        <dbReference type="Google" id="ProtNLM"/>
    </source>
</evidence>
<reference evidence="1 2" key="1">
    <citation type="submission" date="2016-02" db="EMBL/GenBank/DDBJ databases">
        <title>Anaerosporomusa subterraneum gen. nov., sp. nov., a spore-forming obligate anaerobe isolated from saprolite.</title>
        <authorList>
            <person name="Choi J.K."/>
            <person name="Shah M."/>
            <person name="Yee N."/>
        </authorList>
    </citation>
    <scope>NUCLEOTIDE SEQUENCE [LARGE SCALE GENOMIC DNA]</scope>
    <source>
        <strain evidence="1 2">RU4</strain>
    </source>
</reference>
<dbReference type="Gene3D" id="3.30.360.40">
    <property type="entry name" value="YwmB-like"/>
    <property type="match status" value="1"/>
</dbReference>
<evidence type="ECO:0000313" key="1">
    <source>
        <dbReference type="EMBL" id="KYZ76344.1"/>
    </source>
</evidence>
<dbReference type="InterPro" id="IPR014794">
    <property type="entry name" value="DUF1779"/>
</dbReference>
<dbReference type="EMBL" id="LSGP01000017">
    <property type="protein sequence ID" value="KYZ76344.1"/>
    <property type="molecule type" value="Genomic_DNA"/>
</dbReference>
<dbReference type="RefSeq" id="WP_066241645.1">
    <property type="nucleotide sequence ID" value="NZ_LSGP01000017.1"/>
</dbReference>
<sequence length="243" mass="26611">MRCLRGVALIGIILLPLFLISGGVSKQNSSELLYRVLREAGANLQESSVHGWTRMPSRSWTVAALQSSICQGIIAQGEKPESYQFETNSTEEHDIVRAVKVTMDRREAIATTIRKDDSAAFMMVTISGSTDQISNLEQQAAKILYSTGGIPKINSCLVGWINGKLNNGEWGDILSHSFALLNVKHINEMNDTKVSSVSGYSPRLNGGLVIGDARVNINMASRYSSTDNRTYITLGTPIIVQEY</sequence>